<dbReference type="EMBL" id="QLLL01000002">
    <property type="protein sequence ID" value="RAJ08215.1"/>
    <property type="molecule type" value="Genomic_DNA"/>
</dbReference>
<organism evidence="1 2">
    <name type="scientific">Chitinophaga skermanii</name>
    <dbReference type="NCBI Taxonomy" id="331697"/>
    <lineage>
        <taxon>Bacteria</taxon>
        <taxon>Pseudomonadati</taxon>
        <taxon>Bacteroidota</taxon>
        <taxon>Chitinophagia</taxon>
        <taxon>Chitinophagales</taxon>
        <taxon>Chitinophagaceae</taxon>
        <taxon>Chitinophaga</taxon>
    </lineage>
</organism>
<proteinExistence type="predicted"/>
<name>A0A327QW92_9BACT</name>
<reference evidence="1 2" key="1">
    <citation type="submission" date="2018-06" db="EMBL/GenBank/DDBJ databases">
        <title>Genomic Encyclopedia of Archaeal and Bacterial Type Strains, Phase II (KMG-II): from individual species to whole genera.</title>
        <authorList>
            <person name="Goeker M."/>
        </authorList>
    </citation>
    <scope>NUCLEOTIDE SEQUENCE [LARGE SCALE GENOMIC DNA]</scope>
    <source>
        <strain evidence="1 2">DSM 23857</strain>
    </source>
</reference>
<keyword evidence="2" id="KW-1185">Reference proteome</keyword>
<comment type="caution">
    <text evidence="1">The sequence shown here is derived from an EMBL/GenBank/DDBJ whole genome shotgun (WGS) entry which is preliminary data.</text>
</comment>
<dbReference type="AlphaFoldDB" id="A0A327QW92"/>
<dbReference type="Proteomes" id="UP000249547">
    <property type="component" value="Unassembled WGS sequence"/>
</dbReference>
<accession>A0A327QW92</accession>
<evidence type="ECO:0000313" key="2">
    <source>
        <dbReference type="Proteomes" id="UP000249547"/>
    </source>
</evidence>
<protein>
    <submittedName>
        <fullName evidence="1">Uncharacterized protein</fullName>
    </submittedName>
</protein>
<dbReference type="SUPFAM" id="SSF54736">
    <property type="entry name" value="ClpS-like"/>
    <property type="match status" value="1"/>
</dbReference>
<evidence type="ECO:0000313" key="1">
    <source>
        <dbReference type="EMBL" id="RAJ08215.1"/>
    </source>
</evidence>
<dbReference type="InterPro" id="IPR014719">
    <property type="entry name" value="Ribosomal_bL12_C/ClpS-like"/>
</dbReference>
<sequence>MIQVPAAVQNFIDMAIIAGDACLPAYYPKDQVAFEKLQSGYRFHGITLEDLTGMQAGQWQPGWFVVALNEMDDPYFVDFSEETKGYPVYFAWHGAGVWEAQLVAPGIQACQALLEDLKRLHGNQPGTAAYLEEHCNIDEGLWQEVYDHTLSQDEFVEQEPVNMGDYVQGDILVIDCGPNKVKVMQFVKALLGLSPQAALGMVNNPPFVLKSGFKILMLRVIAQLESLGAKAEFIPSNSK</sequence>
<gene>
    <name evidence="1" type="ORF">LX64_00862</name>
</gene>